<dbReference type="GO" id="GO:0032153">
    <property type="term" value="C:cell division site"/>
    <property type="evidence" value="ECO:0007669"/>
    <property type="project" value="TreeGrafter"/>
</dbReference>
<comment type="catalytic activity">
    <reaction evidence="15">
        <text>[GlcNAc-(1-&gt;4)-Mur2Ac(oyl-L-Ala-gamma-D-Glu-L-Lys-D-Ala-D-Ala)](n)-di-trans,octa-cis-undecaprenyl diphosphate + beta-D-GlcNAc-(1-&gt;4)-Mur2Ac(oyl-L-Ala-gamma-D-Glu-L-Lys-D-Ala-D-Ala)-di-trans,octa-cis-undecaprenyl diphosphate = [GlcNAc-(1-&gt;4)-Mur2Ac(oyl-L-Ala-gamma-D-Glu-L-Lys-D-Ala-D-Ala)](n+1)-di-trans,octa-cis-undecaprenyl diphosphate + di-trans,octa-cis-undecaprenyl diphosphate + H(+)</text>
        <dbReference type="Rhea" id="RHEA:23708"/>
        <dbReference type="Rhea" id="RHEA-COMP:9602"/>
        <dbReference type="Rhea" id="RHEA-COMP:9603"/>
        <dbReference type="ChEBI" id="CHEBI:15378"/>
        <dbReference type="ChEBI" id="CHEBI:58405"/>
        <dbReference type="ChEBI" id="CHEBI:60033"/>
        <dbReference type="ChEBI" id="CHEBI:78435"/>
        <dbReference type="EC" id="2.4.99.28"/>
    </reaction>
</comment>
<evidence type="ECO:0000256" key="8">
    <source>
        <dbReference type="ARBA" id="ARBA00023136"/>
    </source>
</evidence>
<comment type="similarity">
    <text evidence="11">Belongs to the SEDS family. FtsW subfamily.</text>
</comment>
<keyword evidence="7 16" id="KW-1133">Transmembrane helix</keyword>
<feature type="transmembrane region" description="Helical" evidence="16">
    <location>
        <begin position="141"/>
        <end position="161"/>
    </location>
</feature>
<keyword evidence="8 16" id="KW-0472">Membrane</keyword>
<feature type="transmembrane region" description="Helical" evidence="16">
    <location>
        <begin position="189"/>
        <end position="210"/>
    </location>
</feature>
<proteinExistence type="inferred from homology"/>
<feature type="transmembrane region" description="Helical" evidence="16">
    <location>
        <begin position="118"/>
        <end position="134"/>
    </location>
</feature>
<dbReference type="GO" id="GO:0051301">
    <property type="term" value="P:cell division"/>
    <property type="evidence" value="ECO:0007669"/>
    <property type="project" value="InterPro"/>
</dbReference>
<dbReference type="Pfam" id="PF01098">
    <property type="entry name" value="FTSW_RODA_SPOVE"/>
    <property type="match status" value="1"/>
</dbReference>
<dbReference type="GO" id="GO:0015648">
    <property type="term" value="F:lipid-linked peptidoglycan transporter activity"/>
    <property type="evidence" value="ECO:0007669"/>
    <property type="project" value="TreeGrafter"/>
</dbReference>
<dbReference type="GO" id="GO:0005886">
    <property type="term" value="C:plasma membrane"/>
    <property type="evidence" value="ECO:0007669"/>
    <property type="project" value="TreeGrafter"/>
</dbReference>
<organism evidence="17 18">
    <name type="scientific">Candidatus Taylorbacteria bacterium RIFCSPHIGHO2_02_FULL_45_35</name>
    <dbReference type="NCBI Taxonomy" id="1802311"/>
    <lineage>
        <taxon>Bacteria</taxon>
        <taxon>Candidatus Tayloriibacteriota</taxon>
    </lineage>
</organism>
<evidence type="ECO:0000256" key="12">
    <source>
        <dbReference type="ARBA" id="ARBA00041185"/>
    </source>
</evidence>
<dbReference type="GO" id="GO:0008360">
    <property type="term" value="P:regulation of cell shape"/>
    <property type="evidence" value="ECO:0007669"/>
    <property type="project" value="UniProtKB-KW"/>
</dbReference>
<dbReference type="Proteomes" id="UP000177943">
    <property type="component" value="Unassembled WGS sequence"/>
</dbReference>
<evidence type="ECO:0000256" key="9">
    <source>
        <dbReference type="ARBA" id="ARBA00032370"/>
    </source>
</evidence>
<evidence type="ECO:0000256" key="16">
    <source>
        <dbReference type="SAM" id="Phobius"/>
    </source>
</evidence>
<sequence>MTEKTKRPDKIFFISVVLLVLSGVFIFSSASLGLLAKEGPTLQSVVFNQLFLGLFLGTVAFFVAAKVRYTFWRKWSFYIFLAAIALNLIVFVPGLGFSHGGATRWIDIFDFSFQPSEFLKLGFILYLAAWFAGLKEKIETFKFGLLPLLIFLSILASLLLAQRDTDTLVVLSAVAFIMFLLSGGRPRDVIILCLIGLLGFGVLILERPYVRERIETFLNPSIDPQGSSYQIQQSLIAVGSGKIFGRGFGQSIQKFKYLPEPIGDSIFAVAAEEFGFVGSSLLIFLFLLFSFRGLRIASRSPDLFGGLLVSGIVVLIVFQSFMNIAAMLGVIPLSGMPLLFISHGGTALFFTLFEVGLIVNISRYRSLPKS</sequence>
<keyword evidence="3" id="KW-0808">Transferase</keyword>
<evidence type="ECO:0000256" key="14">
    <source>
        <dbReference type="ARBA" id="ARBA00044770"/>
    </source>
</evidence>
<evidence type="ECO:0000256" key="2">
    <source>
        <dbReference type="ARBA" id="ARBA00022676"/>
    </source>
</evidence>
<evidence type="ECO:0000256" key="11">
    <source>
        <dbReference type="ARBA" id="ARBA00038053"/>
    </source>
</evidence>
<comment type="subcellular location">
    <subcellularLocation>
        <location evidence="1">Membrane</location>
        <topology evidence="1">Multi-pass membrane protein</topology>
    </subcellularLocation>
</comment>
<keyword evidence="2" id="KW-0328">Glycosyltransferase</keyword>
<dbReference type="EC" id="2.4.99.28" evidence="14"/>
<evidence type="ECO:0000256" key="13">
    <source>
        <dbReference type="ARBA" id="ARBA00041418"/>
    </source>
</evidence>
<keyword evidence="5" id="KW-0133">Cell shape</keyword>
<feature type="transmembrane region" description="Helical" evidence="16">
    <location>
        <begin position="266"/>
        <end position="291"/>
    </location>
</feature>
<evidence type="ECO:0000313" key="18">
    <source>
        <dbReference type="Proteomes" id="UP000177943"/>
    </source>
</evidence>
<evidence type="ECO:0000256" key="6">
    <source>
        <dbReference type="ARBA" id="ARBA00022984"/>
    </source>
</evidence>
<feature type="transmembrane region" description="Helical" evidence="16">
    <location>
        <begin position="338"/>
        <end position="361"/>
    </location>
</feature>
<feature type="transmembrane region" description="Helical" evidence="16">
    <location>
        <begin position="303"/>
        <end position="326"/>
    </location>
</feature>
<feature type="transmembrane region" description="Helical" evidence="16">
    <location>
        <begin position="46"/>
        <end position="65"/>
    </location>
</feature>
<protein>
    <recommendedName>
        <fullName evidence="12">Probable peptidoglycan glycosyltransferase FtsW</fullName>
        <ecNumber evidence="14">2.4.99.28</ecNumber>
    </recommendedName>
    <alternativeName>
        <fullName evidence="13">Cell division protein FtsW</fullName>
    </alternativeName>
    <alternativeName>
        <fullName evidence="10">Cell wall polymerase</fullName>
    </alternativeName>
    <alternativeName>
        <fullName evidence="9">Peptidoglycan polymerase</fullName>
    </alternativeName>
</protein>
<evidence type="ECO:0000256" key="4">
    <source>
        <dbReference type="ARBA" id="ARBA00022692"/>
    </source>
</evidence>
<dbReference type="AlphaFoldDB" id="A0A1G2MTZ5"/>
<evidence type="ECO:0000256" key="7">
    <source>
        <dbReference type="ARBA" id="ARBA00022989"/>
    </source>
</evidence>
<dbReference type="PANTHER" id="PTHR30474">
    <property type="entry name" value="CELL CYCLE PROTEIN"/>
    <property type="match status" value="1"/>
</dbReference>
<dbReference type="PANTHER" id="PTHR30474:SF2">
    <property type="entry name" value="PEPTIDOGLYCAN GLYCOSYLTRANSFERASE FTSW-RELATED"/>
    <property type="match status" value="1"/>
</dbReference>
<feature type="transmembrane region" description="Helical" evidence="16">
    <location>
        <begin position="77"/>
        <end position="98"/>
    </location>
</feature>
<dbReference type="InterPro" id="IPR001182">
    <property type="entry name" value="FtsW/RodA"/>
</dbReference>
<gene>
    <name evidence="17" type="ORF">A3D56_00400</name>
</gene>
<dbReference type="GO" id="GO:0008955">
    <property type="term" value="F:peptidoglycan glycosyltransferase activity"/>
    <property type="evidence" value="ECO:0007669"/>
    <property type="project" value="UniProtKB-EC"/>
</dbReference>
<evidence type="ECO:0000256" key="10">
    <source>
        <dbReference type="ARBA" id="ARBA00033270"/>
    </source>
</evidence>
<reference evidence="17 18" key="1">
    <citation type="journal article" date="2016" name="Nat. Commun.">
        <title>Thousands of microbial genomes shed light on interconnected biogeochemical processes in an aquifer system.</title>
        <authorList>
            <person name="Anantharaman K."/>
            <person name="Brown C.T."/>
            <person name="Hug L.A."/>
            <person name="Sharon I."/>
            <person name="Castelle C.J."/>
            <person name="Probst A.J."/>
            <person name="Thomas B.C."/>
            <person name="Singh A."/>
            <person name="Wilkins M.J."/>
            <person name="Karaoz U."/>
            <person name="Brodie E.L."/>
            <person name="Williams K.H."/>
            <person name="Hubbard S.S."/>
            <person name="Banfield J.F."/>
        </authorList>
    </citation>
    <scope>NUCLEOTIDE SEQUENCE [LARGE SCALE GENOMIC DNA]</scope>
</reference>
<keyword evidence="6" id="KW-0573">Peptidoglycan synthesis</keyword>
<evidence type="ECO:0000256" key="5">
    <source>
        <dbReference type="ARBA" id="ARBA00022960"/>
    </source>
</evidence>
<evidence type="ECO:0000256" key="3">
    <source>
        <dbReference type="ARBA" id="ARBA00022679"/>
    </source>
</evidence>
<name>A0A1G2MTZ5_9BACT</name>
<dbReference type="GO" id="GO:0009252">
    <property type="term" value="P:peptidoglycan biosynthetic process"/>
    <property type="evidence" value="ECO:0007669"/>
    <property type="project" value="UniProtKB-KW"/>
</dbReference>
<feature type="transmembrane region" description="Helical" evidence="16">
    <location>
        <begin position="12"/>
        <end position="34"/>
    </location>
</feature>
<keyword evidence="4 16" id="KW-0812">Transmembrane</keyword>
<feature type="transmembrane region" description="Helical" evidence="16">
    <location>
        <begin position="167"/>
        <end position="182"/>
    </location>
</feature>
<dbReference type="EMBL" id="MHRP01000014">
    <property type="protein sequence ID" value="OHA27378.1"/>
    <property type="molecule type" value="Genomic_DNA"/>
</dbReference>
<evidence type="ECO:0000256" key="1">
    <source>
        <dbReference type="ARBA" id="ARBA00004141"/>
    </source>
</evidence>
<accession>A0A1G2MTZ5</accession>
<evidence type="ECO:0000313" key="17">
    <source>
        <dbReference type="EMBL" id="OHA27378.1"/>
    </source>
</evidence>
<comment type="caution">
    <text evidence="17">The sequence shown here is derived from an EMBL/GenBank/DDBJ whole genome shotgun (WGS) entry which is preliminary data.</text>
</comment>
<evidence type="ECO:0000256" key="15">
    <source>
        <dbReference type="ARBA" id="ARBA00049902"/>
    </source>
</evidence>